<evidence type="ECO:0000313" key="3">
    <source>
        <dbReference type="Proteomes" id="UP000004619"/>
    </source>
</evidence>
<organism evidence="2 3">
    <name type="scientific">Faecalibacterium duncaniae (strain DSM 17677 / JCM 31915 / A2-165)</name>
    <name type="common">Faecalibacterium prausnitzii</name>
    <dbReference type="NCBI Taxonomy" id="411483"/>
    <lineage>
        <taxon>Bacteria</taxon>
        <taxon>Bacillati</taxon>
        <taxon>Bacillota</taxon>
        <taxon>Clostridia</taxon>
        <taxon>Eubacteriales</taxon>
        <taxon>Oscillospiraceae</taxon>
        <taxon>Faecalibacterium</taxon>
    </lineage>
</organism>
<evidence type="ECO:0000256" key="1">
    <source>
        <dbReference type="SAM" id="Phobius"/>
    </source>
</evidence>
<reference evidence="2" key="1">
    <citation type="submission" date="2009-08" db="EMBL/GenBank/DDBJ databases">
        <authorList>
            <person name="Weinstock G."/>
            <person name="Sodergren E."/>
            <person name="Clifton S."/>
            <person name="Fulton L."/>
            <person name="Fulton B."/>
            <person name="Courtney L."/>
            <person name="Fronick C."/>
            <person name="Harrison M."/>
            <person name="Strong C."/>
            <person name="Farmer C."/>
            <person name="Delahaunty K."/>
            <person name="Markovic C."/>
            <person name="Hall O."/>
            <person name="Minx P."/>
            <person name="Tomlinson C."/>
            <person name="Mitreva M."/>
            <person name="Nelson J."/>
            <person name="Hou S."/>
            <person name="Wollam A."/>
            <person name="Pepin K.H."/>
            <person name="Johnson M."/>
            <person name="Bhonagiri V."/>
            <person name="Nash W.E."/>
            <person name="Warren W."/>
            <person name="Chinwalla A."/>
            <person name="Mardis E.R."/>
            <person name="Wilson R.K."/>
        </authorList>
    </citation>
    <scope>NUCLEOTIDE SEQUENCE [LARGE SCALE GENOMIC DNA]</scope>
    <source>
        <strain evidence="2">A2-165</strain>
    </source>
</reference>
<name>C7H284_FAED2</name>
<feature type="transmembrane region" description="Helical" evidence="1">
    <location>
        <begin position="6"/>
        <end position="31"/>
    </location>
</feature>
<dbReference type="AlphaFoldDB" id="C7H284"/>
<keyword evidence="1" id="KW-0472">Membrane</keyword>
<dbReference type="HOGENOM" id="CLU_3168294_0_0_9"/>
<protein>
    <submittedName>
        <fullName evidence="2">Uncharacterized protein</fullName>
    </submittedName>
</protein>
<proteinExistence type="predicted"/>
<dbReference type="EMBL" id="ACOP02000008">
    <property type="protein sequence ID" value="EEU97796.1"/>
    <property type="molecule type" value="Genomic_DNA"/>
</dbReference>
<evidence type="ECO:0000313" key="2">
    <source>
        <dbReference type="EMBL" id="EEU97796.1"/>
    </source>
</evidence>
<sequence length="47" mass="5575">MILHRYLLLHLTLRLLFYQFDAVAFVLLYTFQRLPRAPLLGELARSA</sequence>
<dbReference type="Proteomes" id="UP000004619">
    <property type="component" value="Unassembled WGS sequence"/>
</dbReference>
<dbReference type="PATRIC" id="fig|411483.3.peg.330"/>
<gene>
    <name evidence="2" type="ORF">FAEPRAA2165_00378</name>
</gene>
<keyword evidence="1" id="KW-0812">Transmembrane</keyword>
<accession>C7H284</accession>
<keyword evidence="3" id="KW-1185">Reference proteome</keyword>
<keyword evidence="1" id="KW-1133">Transmembrane helix</keyword>
<comment type="caution">
    <text evidence="2">The sequence shown here is derived from an EMBL/GenBank/DDBJ whole genome shotgun (WGS) entry which is preliminary data.</text>
</comment>